<proteinExistence type="predicted"/>
<dbReference type="InterPro" id="IPR036770">
    <property type="entry name" value="Ankyrin_rpt-contain_sf"/>
</dbReference>
<reference evidence="3" key="1">
    <citation type="journal article" date="2017" name="bioRxiv">
        <title>Comparative analysis of the genomes of Stylophora pistillata and Acropora digitifera provides evidence for extensive differences between species of corals.</title>
        <authorList>
            <person name="Voolstra C.R."/>
            <person name="Li Y."/>
            <person name="Liew Y.J."/>
            <person name="Baumgarten S."/>
            <person name="Zoccola D."/>
            <person name="Flot J.-F."/>
            <person name="Tambutte S."/>
            <person name="Allemand D."/>
            <person name="Aranda M."/>
        </authorList>
    </citation>
    <scope>NUCLEOTIDE SEQUENCE [LARGE SCALE GENOMIC DNA]</scope>
</reference>
<dbReference type="Gene3D" id="1.25.40.20">
    <property type="entry name" value="Ankyrin repeat-containing domain"/>
    <property type="match status" value="1"/>
</dbReference>
<evidence type="ECO:0000313" key="2">
    <source>
        <dbReference type="EMBL" id="PFX25717.1"/>
    </source>
</evidence>
<dbReference type="InterPro" id="IPR002110">
    <property type="entry name" value="Ankyrin_rpt"/>
</dbReference>
<dbReference type="InterPro" id="IPR036691">
    <property type="entry name" value="Endo/exonu/phosph_ase_sf"/>
</dbReference>
<dbReference type="EMBL" id="LSMT01000144">
    <property type="protein sequence ID" value="PFX25717.1"/>
    <property type="molecule type" value="Genomic_DNA"/>
</dbReference>
<organism evidence="2 3">
    <name type="scientific">Stylophora pistillata</name>
    <name type="common">Smooth cauliflower coral</name>
    <dbReference type="NCBI Taxonomy" id="50429"/>
    <lineage>
        <taxon>Eukaryota</taxon>
        <taxon>Metazoa</taxon>
        <taxon>Cnidaria</taxon>
        <taxon>Anthozoa</taxon>
        <taxon>Hexacorallia</taxon>
        <taxon>Scleractinia</taxon>
        <taxon>Astrocoeniina</taxon>
        <taxon>Pocilloporidae</taxon>
        <taxon>Stylophora</taxon>
    </lineage>
</organism>
<sequence length="344" mass="39622">MMQASSFPNNDVLEEKVWPRYRGKRAGKQVKERETYKRHIITTITKSRPVSRKTKFTASSSGHIPANCKVIRLEAPLESGSAYSFVPAFILSNVMSLSPKIDEVRVTIFNANLDFICITETWLKNHIDENFVLVPGYNIIRRDRVTSDHGGIWADINKTDDYGRTPLHVAASADYTKKVRFLIDNGADIDMKTTGKPVTSHTNLYNYITLRNTVRVTSAFLVVSLGCLWFNTFRRVYDNANATAALQRARLLQDLEMDVSEKRVRRYREYIRENFSPKENDYIAVFSEEEEQSRRQEEKVSELHNIVSKCFVGKKFGKLERSDFDSVLDDLGALFLCLLQPWRN</sequence>
<dbReference type="SMART" id="SM00248">
    <property type="entry name" value="ANK"/>
    <property type="match status" value="1"/>
</dbReference>
<comment type="caution">
    <text evidence="2">The sequence shown here is derived from an EMBL/GenBank/DDBJ whole genome shotgun (WGS) entry which is preliminary data.</text>
</comment>
<evidence type="ECO:0000256" key="1">
    <source>
        <dbReference type="PROSITE-ProRule" id="PRU00023"/>
    </source>
</evidence>
<protein>
    <submittedName>
        <fullName evidence="2">Uncharacterized protein</fullName>
    </submittedName>
</protein>
<dbReference type="AlphaFoldDB" id="A0A2B4SAV3"/>
<dbReference type="SUPFAM" id="SSF56219">
    <property type="entry name" value="DNase I-like"/>
    <property type="match status" value="1"/>
</dbReference>
<dbReference type="OrthoDB" id="5987123at2759"/>
<gene>
    <name evidence="2" type="ORF">AWC38_SpisGene9661</name>
</gene>
<dbReference type="Proteomes" id="UP000225706">
    <property type="component" value="Unassembled WGS sequence"/>
</dbReference>
<keyword evidence="1" id="KW-0040">ANK repeat</keyword>
<keyword evidence="3" id="KW-1185">Reference proteome</keyword>
<evidence type="ECO:0000313" key="3">
    <source>
        <dbReference type="Proteomes" id="UP000225706"/>
    </source>
</evidence>
<accession>A0A2B4SAV3</accession>
<name>A0A2B4SAV3_STYPI</name>
<dbReference type="SUPFAM" id="SSF48403">
    <property type="entry name" value="Ankyrin repeat"/>
    <property type="match status" value="1"/>
</dbReference>
<dbReference type="PROSITE" id="PS50088">
    <property type="entry name" value="ANK_REPEAT"/>
    <property type="match status" value="1"/>
</dbReference>
<feature type="repeat" description="ANK" evidence="1">
    <location>
        <begin position="162"/>
        <end position="194"/>
    </location>
</feature>
<dbReference type="PROSITE" id="PS50297">
    <property type="entry name" value="ANK_REP_REGION"/>
    <property type="match status" value="1"/>
</dbReference>
<dbReference type="Pfam" id="PF00023">
    <property type="entry name" value="Ank"/>
    <property type="match status" value="1"/>
</dbReference>